<feature type="transmembrane region" description="Helical" evidence="10">
    <location>
        <begin position="46"/>
        <end position="64"/>
    </location>
</feature>
<reference evidence="12 13" key="1">
    <citation type="journal article" date="2019" name="Nat. Med.">
        <title>A library of human gut bacterial isolates paired with longitudinal multiomics data enables mechanistic microbiome research.</title>
        <authorList>
            <person name="Poyet M."/>
            <person name="Groussin M."/>
            <person name="Gibbons S.M."/>
            <person name="Avila-Pacheco J."/>
            <person name="Jiang X."/>
            <person name="Kearney S.M."/>
            <person name="Perrotta A.R."/>
            <person name="Berdy B."/>
            <person name="Zhao S."/>
            <person name="Lieberman T.D."/>
            <person name="Swanson P.K."/>
            <person name="Smith M."/>
            <person name="Roesemann S."/>
            <person name="Alexander J.E."/>
            <person name="Rich S.A."/>
            <person name="Livny J."/>
            <person name="Vlamakis H."/>
            <person name="Clish C."/>
            <person name="Bullock K."/>
            <person name="Deik A."/>
            <person name="Scott J."/>
            <person name="Pierce K.A."/>
            <person name="Xavier R.J."/>
            <person name="Alm E.J."/>
        </authorList>
    </citation>
    <scope>NUCLEOTIDE SEQUENCE [LARGE SCALE GENOMIC DNA]</scope>
    <source>
        <strain evidence="12 13">BIOML-A5</strain>
    </source>
</reference>
<feature type="transmembrane region" description="Helical" evidence="10">
    <location>
        <begin position="382"/>
        <end position="406"/>
    </location>
</feature>
<evidence type="ECO:0000256" key="7">
    <source>
        <dbReference type="ARBA" id="ARBA00022989"/>
    </source>
</evidence>
<dbReference type="InterPro" id="IPR020846">
    <property type="entry name" value="MFS_dom"/>
</dbReference>
<dbReference type="Pfam" id="PF00083">
    <property type="entry name" value="Sugar_tr"/>
    <property type="match status" value="1"/>
</dbReference>
<dbReference type="Gene3D" id="1.20.1250.20">
    <property type="entry name" value="MFS general substrate transporter like domains"/>
    <property type="match status" value="1"/>
</dbReference>
<protein>
    <submittedName>
        <fullName evidence="12">Sugar porter family MFS transporter</fullName>
    </submittedName>
</protein>
<feature type="transmembrane region" description="Helical" evidence="10">
    <location>
        <begin position="426"/>
        <end position="448"/>
    </location>
</feature>
<accession>A0A5M5ZN51</accession>
<evidence type="ECO:0000256" key="4">
    <source>
        <dbReference type="ARBA" id="ARBA00022475"/>
    </source>
</evidence>
<dbReference type="GO" id="GO:0022857">
    <property type="term" value="F:transmembrane transporter activity"/>
    <property type="evidence" value="ECO:0007669"/>
    <property type="project" value="InterPro"/>
</dbReference>
<dbReference type="InterPro" id="IPR005828">
    <property type="entry name" value="MFS_sugar_transport-like"/>
</dbReference>
<dbReference type="SUPFAM" id="SSF103473">
    <property type="entry name" value="MFS general substrate transporter"/>
    <property type="match status" value="1"/>
</dbReference>
<feature type="transmembrane region" description="Helical" evidence="10">
    <location>
        <begin position="134"/>
        <end position="152"/>
    </location>
</feature>
<dbReference type="InterPro" id="IPR036259">
    <property type="entry name" value="MFS_trans_sf"/>
</dbReference>
<evidence type="ECO:0000256" key="5">
    <source>
        <dbReference type="ARBA" id="ARBA00022597"/>
    </source>
</evidence>
<evidence type="ECO:0000256" key="1">
    <source>
        <dbReference type="ARBA" id="ARBA00004651"/>
    </source>
</evidence>
<evidence type="ECO:0000313" key="12">
    <source>
        <dbReference type="EMBL" id="KAA5378890.1"/>
    </source>
</evidence>
<dbReference type="PANTHER" id="PTHR48020">
    <property type="entry name" value="PROTON MYO-INOSITOL COTRANSPORTER"/>
    <property type="match status" value="1"/>
</dbReference>
<keyword evidence="6 10" id="KW-0812">Transmembrane</keyword>
<evidence type="ECO:0000256" key="3">
    <source>
        <dbReference type="ARBA" id="ARBA00022448"/>
    </source>
</evidence>
<feature type="transmembrane region" description="Helical" evidence="10">
    <location>
        <begin position="285"/>
        <end position="308"/>
    </location>
</feature>
<gene>
    <name evidence="12" type="ORF">F2Y61_22595</name>
</gene>
<sequence length="481" mass="53477">MKNRHIIFLIATVVATGGLLFGFDTGVISGAIPFLQSDWGIDNNDVEWITAAGLLGAMLGAVCCGRLSDIFGRRKIILVSAVIFAVGALWSGLATDLTSLVFSRLFLGIAIGVASFTVPLYIAEIAPAKSRGRLVSMFQLMVTIGILLSYMSDTFWADENKLDCWRWMFWAGVVPALVLLVGMCFVPETPRWLLSKGRLKECRKVLQKIEPENTVNDLIGQMEVEIEKDRNSAVGWRYLMQPWLRTPLMIAVCIMFFQQFVGINTVIYYSPKIFLMAGFESTLSAIWASVGIGIVNVVFTVISLYLVDRIGRRKLYFIGLSGIAFSVLCLSACFIYANQLGEIGRWLMVIFMFGYVALFAISIGPLGWLVISEIFPQKVRGLGTSIGSLAVWIFNCIVSFTFFKIIDFFSIPGTEIVVGQTTSENPAGAFFLYGFIAVLGLVWGYLFLPETKGLSLEEIEQKWRKNTLIPQHFDLTLFISS</sequence>
<dbReference type="PROSITE" id="PS00216">
    <property type="entry name" value="SUGAR_TRANSPORT_1"/>
    <property type="match status" value="1"/>
</dbReference>
<dbReference type="RefSeq" id="WP_149941336.1">
    <property type="nucleotide sequence ID" value="NZ_VVZB01000032.1"/>
</dbReference>
<feature type="transmembrane region" description="Helical" evidence="10">
    <location>
        <begin position="343"/>
        <end position="370"/>
    </location>
</feature>
<dbReference type="AlphaFoldDB" id="A0A5M5ZN51"/>
<dbReference type="InterPro" id="IPR050814">
    <property type="entry name" value="Myo-inositol_Transporter"/>
</dbReference>
<evidence type="ECO:0000256" key="8">
    <source>
        <dbReference type="ARBA" id="ARBA00023136"/>
    </source>
</evidence>
<feature type="transmembrane region" description="Helical" evidence="10">
    <location>
        <begin position="248"/>
        <end position="270"/>
    </location>
</feature>
<comment type="subcellular location">
    <subcellularLocation>
        <location evidence="1">Cell membrane</location>
        <topology evidence="1">Multi-pass membrane protein</topology>
    </subcellularLocation>
</comment>
<evidence type="ECO:0000313" key="13">
    <source>
        <dbReference type="Proteomes" id="UP000347681"/>
    </source>
</evidence>
<dbReference type="PRINTS" id="PR00171">
    <property type="entry name" value="SUGRTRNSPORT"/>
</dbReference>
<comment type="caution">
    <text evidence="12">The sequence shown here is derived from an EMBL/GenBank/DDBJ whole genome shotgun (WGS) entry which is preliminary data.</text>
</comment>
<keyword evidence="5" id="KW-0762">Sugar transport</keyword>
<dbReference type="PANTHER" id="PTHR48020:SF12">
    <property type="entry name" value="PROTON MYO-INOSITOL COTRANSPORTER"/>
    <property type="match status" value="1"/>
</dbReference>
<keyword evidence="7 10" id="KW-1133">Transmembrane helix</keyword>
<proteinExistence type="inferred from homology"/>
<dbReference type="PROSITE" id="PS50850">
    <property type="entry name" value="MFS"/>
    <property type="match status" value="1"/>
</dbReference>
<comment type="similarity">
    <text evidence="2 9">Belongs to the major facilitator superfamily. Sugar transporter (TC 2.A.1.1) family.</text>
</comment>
<evidence type="ECO:0000256" key="6">
    <source>
        <dbReference type="ARBA" id="ARBA00022692"/>
    </source>
</evidence>
<dbReference type="InterPro" id="IPR005829">
    <property type="entry name" value="Sugar_transporter_CS"/>
</dbReference>
<name>A0A5M5ZN51_9BACT</name>
<evidence type="ECO:0000259" key="11">
    <source>
        <dbReference type="PROSITE" id="PS50850"/>
    </source>
</evidence>
<feature type="transmembrane region" description="Helical" evidence="10">
    <location>
        <begin position="101"/>
        <end position="122"/>
    </location>
</feature>
<dbReference type="NCBIfam" id="TIGR00879">
    <property type="entry name" value="SP"/>
    <property type="match status" value="1"/>
</dbReference>
<dbReference type="GO" id="GO:0005886">
    <property type="term" value="C:plasma membrane"/>
    <property type="evidence" value="ECO:0007669"/>
    <property type="project" value="UniProtKB-SubCell"/>
</dbReference>
<organism evidence="12 13">
    <name type="scientific">Phocaeicola dorei</name>
    <dbReference type="NCBI Taxonomy" id="357276"/>
    <lineage>
        <taxon>Bacteria</taxon>
        <taxon>Pseudomonadati</taxon>
        <taxon>Bacteroidota</taxon>
        <taxon>Bacteroidia</taxon>
        <taxon>Bacteroidales</taxon>
        <taxon>Bacteroidaceae</taxon>
        <taxon>Phocaeicola</taxon>
    </lineage>
</organism>
<feature type="domain" description="Major facilitator superfamily (MFS) profile" evidence="11">
    <location>
        <begin position="10"/>
        <end position="452"/>
    </location>
</feature>
<dbReference type="Proteomes" id="UP000347681">
    <property type="component" value="Unassembled WGS sequence"/>
</dbReference>
<keyword evidence="8 10" id="KW-0472">Membrane</keyword>
<keyword evidence="4" id="KW-1003">Cell membrane</keyword>
<dbReference type="InterPro" id="IPR003663">
    <property type="entry name" value="Sugar/inositol_transpt"/>
</dbReference>
<dbReference type="EMBL" id="VVZB01000032">
    <property type="protein sequence ID" value="KAA5378890.1"/>
    <property type="molecule type" value="Genomic_DNA"/>
</dbReference>
<feature type="transmembrane region" description="Helical" evidence="10">
    <location>
        <begin position="315"/>
        <end position="337"/>
    </location>
</feature>
<dbReference type="FunFam" id="1.20.1250.20:FF:000218">
    <property type="entry name" value="facilitated trehalose transporter Tret1"/>
    <property type="match status" value="1"/>
</dbReference>
<evidence type="ECO:0000256" key="10">
    <source>
        <dbReference type="SAM" id="Phobius"/>
    </source>
</evidence>
<keyword evidence="3 9" id="KW-0813">Transport</keyword>
<evidence type="ECO:0000256" key="2">
    <source>
        <dbReference type="ARBA" id="ARBA00010992"/>
    </source>
</evidence>
<feature type="transmembrane region" description="Helical" evidence="10">
    <location>
        <begin position="76"/>
        <end position="95"/>
    </location>
</feature>
<evidence type="ECO:0000256" key="9">
    <source>
        <dbReference type="RuleBase" id="RU003346"/>
    </source>
</evidence>
<dbReference type="PROSITE" id="PS00217">
    <property type="entry name" value="SUGAR_TRANSPORT_2"/>
    <property type="match status" value="1"/>
</dbReference>
<feature type="transmembrane region" description="Helical" evidence="10">
    <location>
        <begin position="167"/>
        <end position="186"/>
    </location>
</feature>